<reference evidence="4" key="1">
    <citation type="journal article" date="2020" name="G3 (Bethesda)">
        <title>High-Quality Assemblies for Three Invasive Social Wasps from the &lt;i&gt;Vespula&lt;/i&gt; Genus.</title>
        <authorList>
            <person name="Harrop T.W.R."/>
            <person name="Guhlin J."/>
            <person name="McLaughlin G.M."/>
            <person name="Permina E."/>
            <person name="Stockwell P."/>
            <person name="Gilligan J."/>
            <person name="Le Lec M.F."/>
            <person name="Gruber M.A.M."/>
            <person name="Quinn O."/>
            <person name="Lovegrove M."/>
            <person name="Duncan E.J."/>
            <person name="Remnant E.J."/>
            <person name="Van Eeckhoven J."/>
            <person name="Graham B."/>
            <person name="Knapp R.A."/>
            <person name="Langford K.W."/>
            <person name="Kronenberg Z."/>
            <person name="Press M.O."/>
            <person name="Eacker S.M."/>
            <person name="Wilson-Rankin E.E."/>
            <person name="Purcell J."/>
            <person name="Lester P.J."/>
            <person name="Dearden P.K."/>
        </authorList>
    </citation>
    <scope>NUCLEOTIDE SEQUENCE</scope>
    <source>
        <strain evidence="4">Volc-1</strain>
    </source>
</reference>
<accession>A0A834UAT3</accession>
<proteinExistence type="predicted"/>
<dbReference type="PROSITE" id="PS50222">
    <property type="entry name" value="EF_HAND_2"/>
    <property type="match status" value="1"/>
</dbReference>
<dbReference type="PROSITE" id="PS00018">
    <property type="entry name" value="EF_HAND_1"/>
    <property type="match status" value="1"/>
</dbReference>
<comment type="caution">
    <text evidence="4">The sequence shown here is derived from an EMBL/GenBank/DDBJ whole genome shotgun (WGS) entry which is preliminary data.</text>
</comment>
<dbReference type="SMART" id="SM00054">
    <property type="entry name" value="EFh"/>
    <property type="match status" value="2"/>
</dbReference>
<feature type="region of interest" description="Disordered" evidence="2">
    <location>
        <begin position="88"/>
        <end position="119"/>
    </location>
</feature>
<dbReference type="InterPro" id="IPR002048">
    <property type="entry name" value="EF_hand_dom"/>
</dbReference>
<feature type="region of interest" description="Disordered" evidence="2">
    <location>
        <begin position="333"/>
        <end position="353"/>
    </location>
</feature>
<feature type="compositionally biased region" description="Basic residues" evidence="2">
    <location>
        <begin position="200"/>
        <end position="216"/>
    </location>
</feature>
<dbReference type="InterPro" id="IPR011992">
    <property type="entry name" value="EF-hand-dom_pair"/>
</dbReference>
<evidence type="ECO:0000256" key="2">
    <source>
        <dbReference type="SAM" id="MobiDB-lite"/>
    </source>
</evidence>
<gene>
    <name evidence="4" type="ORF">H0235_006719</name>
</gene>
<dbReference type="Gene3D" id="1.10.238.10">
    <property type="entry name" value="EF-hand"/>
    <property type="match status" value="1"/>
</dbReference>
<dbReference type="Proteomes" id="UP000600918">
    <property type="component" value="Unassembled WGS sequence"/>
</dbReference>
<feature type="compositionally biased region" description="Polar residues" evidence="2">
    <location>
        <begin position="382"/>
        <end position="397"/>
    </location>
</feature>
<organism evidence="4 5">
    <name type="scientific">Vespula pensylvanica</name>
    <name type="common">Western yellow jacket</name>
    <name type="synonym">Wasp</name>
    <dbReference type="NCBI Taxonomy" id="30213"/>
    <lineage>
        <taxon>Eukaryota</taxon>
        <taxon>Metazoa</taxon>
        <taxon>Ecdysozoa</taxon>
        <taxon>Arthropoda</taxon>
        <taxon>Hexapoda</taxon>
        <taxon>Insecta</taxon>
        <taxon>Pterygota</taxon>
        <taxon>Neoptera</taxon>
        <taxon>Endopterygota</taxon>
        <taxon>Hymenoptera</taxon>
        <taxon>Apocrita</taxon>
        <taxon>Aculeata</taxon>
        <taxon>Vespoidea</taxon>
        <taxon>Vespidae</taxon>
        <taxon>Vespinae</taxon>
        <taxon>Vespula</taxon>
    </lineage>
</organism>
<dbReference type="Pfam" id="PF13499">
    <property type="entry name" value="EF-hand_7"/>
    <property type="match status" value="1"/>
</dbReference>
<name>A0A834UAT3_VESPE</name>
<evidence type="ECO:0000256" key="1">
    <source>
        <dbReference type="ARBA" id="ARBA00022837"/>
    </source>
</evidence>
<dbReference type="AlphaFoldDB" id="A0A834UAT3"/>
<sequence length="397" mass="44907">MSQTADAESETGSICDEERVRKLFQACDGDGDGFIDSQDLLTVCRELNLENSVEELMRELGADEHGRISYQEFLRRRLALRPEIEALRSGKHRTSPHHTHTPEYLPTSSDNSLGTVSGRHESWEFDSGARDLSPEPHTLQKLVEAAAGGSGNMLDLANKASQECILFIPDCTEGQLQNAKCEVSIRPPVIRCKQCERPVKKTSRSRRSRTRPRPRPRPGSDGGVSTNVGWFSECNSSKNNDGKSNDESNKVANFTVAINNDSTESTYFVDRLRRQQQHQQQQQQQYQLQQYLQRTSRCGIQTLSSHIPSNAAKDIVEDELRNDLVYVHCATTEDEDIDEDDEEEEPTGLARSRSWLCCPGDRRSERTVPVHVEMDYTDKQHSVSSKFPNQDQQPTRI</sequence>
<feature type="domain" description="EF-hand" evidence="3">
    <location>
        <begin position="15"/>
        <end position="50"/>
    </location>
</feature>
<keyword evidence="1" id="KW-0106">Calcium</keyword>
<keyword evidence="5" id="KW-1185">Reference proteome</keyword>
<dbReference type="EMBL" id="JACSDY010000005">
    <property type="protein sequence ID" value="KAF7427025.1"/>
    <property type="molecule type" value="Genomic_DNA"/>
</dbReference>
<evidence type="ECO:0000313" key="5">
    <source>
        <dbReference type="Proteomes" id="UP000600918"/>
    </source>
</evidence>
<dbReference type="GO" id="GO:0005509">
    <property type="term" value="F:calcium ion binding"/>
    <property type="evidence" value="ECO:0007669"/>
    <property type="project" value="InterPro"/>
</dbReference>
<evidence type="ECO:0000313" key="4">
    <source>
        <dbReference type="EMBL" id="KAF7427025.1"/>
    </source>
</evidence>
<evidence type="ECO:0000259" key="3">
    <source>
        <dbReference type="PROSITE" id="PS50222"/>
    </source>
</evidence>
<feature type="compositionally biased region" description="Polar residues" evidence="2">
    <location>
        <begin position="106"/>
        <end position="115"/>
    </location>
</feature>
<dbReference type="SUPFAM" id="SSF47473">
    <property type="entry name" value="EF-hand"/>
    <property type="match status" value="1"/>
</dbReference>
<dbReference type="InterPro" id="IPR018247">
    <property type="entry name" value="EF_Hand_1_Ca_BS"/>
</dbReference>
<feature type="region of interest" description="Disordered" evidence="2">
    <location>
        <begin position="196"/>
        <end position="248"/>
    </location>
</feature>
<protein>
    <recommendedName>
        <fullName evidence="3">EF-hand domain-containing protein</fullName>
    </recommendedName>
</protein>
<feature type="region of interest" description="Disordered" evidence="2">
    <location>
        <begin position="375"/>
        <end position="397"/>
    </location>
</feature>
<feature type="compositionally biased region" description="Basic residues" evidence="2">
    <location>
        <begin position="89"/>
        <end position="99"/>
    </location>
</feature>
<feature type="compositionally biased region" description="Acidic residues" evidence="2">
    <location>
        <begin position="333"/>
        <end position="346"/>
    </location>
</feature>
<dbReference type="CDD" id="cd00051">
    <property type="entry name" value="EFh"/>
    <property type="match status" value="1"/>
</dbReference>